<dbReference type="Pfam" id="PF13307">
    <property type="entry name" value="Helicase_C_2"/>
    <property type="match status" value="1"/>
</dbReference>
<evidence type="ECO:0000256" key="3">
    <source>
        <dbReference type="ARBA" id="ARBA00022705"/>
    </source>
</evidence>
<evidence type="ECO:0000256" key="7">
    <source>
        <dbReference type="ARBA" id="ARBA00022839"/>
    </source>
</evidence>
<dbReference type="SUPFAM" id="SSF52540">
    <property type="entry name" value="P-loop containing nucleoside triphosphate hydrolases"/>
    <property type="match status" value="2"/>
</dbReference>
<keyword evidence="3" id="KW-0235">DNA replication</keyword>
<dbReference type="GO" id="GO:0008408">
    <property type="term" value="F:3'-5' exonuclease activity"/>
    <property type="evidence" value="ECO:0007669"/>
    <property type="project" value="UniProtKB-UniRule"/>
</dbReference>
<dbReference type="AlphaFoldDB" id="A0A1L8RAJ2"/>
<dbReference type="NCBIfam" id="TIGR00573">
    <property type="entry name" value="dnaq"/>
    <property type="match status" value="1"/>
</dbReference>
<dbReference type="SMART" id="SM00479">
    <property type="entry name" value="EXOIII"/>
    <property type="match status" value="1"/>
</dbReference>
<proteinExistence type="inferred from homology"/>
<evidence type="ECO:0000256" key="8">
    <source>
        <dbReference type="ARBA" id="ARBA00022840"/>
    </source>
</evidence>
<dbReference type="SUPFAM" id="SSF53098">
    <property type="entry name" value="Ribonuclease H-like"/>
    <property type="match status" value="1"/>
</dbReference>
<dbReference type="Gene3D" id="3.30.420.10">
    <property type="entry name" value="Ribonuclease H-like superfamily/Ribonuclease H"/>
    <property type="match status" value="1"/>
</dbReference>
<keyword evidence="2" id="KW-0548">Nucleotidyltransferase</keyword>
<feature type="binding site" evidence="10">
    <location>
        <begin position="283"/>
        <end position="290"/>
    </location>
    <ligand>
        <name>ATP</name>
        <dbReference type="ChEBI" id="CHEBI:30616"/>
    </ligand>
</feature>
<gene>
    <name evidence="10 11" type="primary">dinG</name>
    <name evidence="13" type="ORF">RU96_GL000245</name>
</gene>
<evidence type="ECO:0000313" key="14">
    <source>
        <dbReference type="Proteomes" id="UP000182835"/>
    </source>
</evidence>
<dbReference type="PROSITE" id="PS51193">
    <property type="entry name" value="HELICASE_ATP_BIND_2"/>
    <property type="match status" value="1"/>
</dbReference>
<evidence type="ECO:0000256" key="5">
    <source>
        <dbReference type="ARBA" id="ARBA00022741"/>
    </source>
</evidence>
<evidence type="ECO:0000259" key="12">
    <source>
        <dbReference type="PROSITE" id="PS51193"/>
    </source>
</evidence>
<dbReference type="InterPro" id="IPR027417">
    <property type="entry name" value="P-loop_NTPase"/>
</dbReference>
<evidence type="ECO:0000256" key="4">
    <source>
        <dbReference type="ARBA" id="ARBA00022722"/>
    </source>
</evidence>
<dbReference type="OrthoDB" id="9803913at2"/>
<keyword evidence="7 10" id="KW-0269">Exonuclease</keyword>
<evidence type="ECO:0000256" key="9">
    <source>
        <dbReference type="ARBA" id="ARBA00022932"/>
    </source>
</evidence>
<keyword evidence="6 10" id="KW-0378">Hydrolase</keyword>
<dbReference type="InterPro" id="IPR013520">
    <property type="entry name" value="Ribonucl_H"/>
</dbReference>
<dbReference type="InterPro" id="IPR006054">
    <property type="entry name" value="DnaQ"/>
</dbReference>
<dbReference type="STRING" id="317010.RU96_GL000245"/>
<keyword evidence="8 10" id="KW-0067">ATP-binding</keyword>
<dbReference type="RefSeq" id="WP_071863726.1">
    <property type="nucleotide sequence ID" value="NZ_JBHLVQ010000015.1"/>
</dbReference>
<dbReference type="GO" id="GO:0003887">
    <property type="term" value="F:DNA-directed DNA polymerase activity"/>
    <property type="evidence" value="ECO:0007669"/>
    <property type="project" value="UniProtKB-KW"/>
</dbReference>
<dbReference type="GO" id="GO:0005829">
    <property type="term" value="C:cytosol"/>
    <property type="evidence" value="ECO:0007669"/>
    <property type="project" value="TreeGrafter"/>
</dbReference>
<evidence type="ECO:0000256" key="2">
    <source>
        <dbReference type="ARBA" id="ARBA00022695"/>
    </source>
</evidence>
<dbReference type="GO" id="GO:0005524">
    <property type="term" value="F:ATP binding"/>
    <property type="evidence" value="ECO:0007669"/>
    <property type="project" value="UniProtKB-UniRule"/>
</dbReference>
<dbReference type="EC" id="3.1.-.-" evidence="10 11"/>
<dbReference type="NCBIfam" id="TIGR01407">
    <property type="entry name" value="dinG_rel"/>
    <property type="match status" value="1"/>
</dbReference>
<accession>A0A1L8RAJ2</accession>
<dbReference type="CDD" id="cd06127">
    <property type="entry name" value="DEDDh"/>
    <property type="match status" value="1"/>
</dbReference>
<evidence type="ECO:0000256" key="1">
    <source>
        <dbReference type="ARBA" id="ARBA00022679"/>
    </source>
</evidence>
<dbReference type="InterPro" id="IPR014013">
    <property type="entry name" value="Helic_SF1/SF2_ATP-bd_DinG/Rad3"/>
</dbReference>
<dbReference type="Gene3D" id="3.40.50.300">
    <property type="entry name" value="P-loop containing nucleotide triphosphate hydrolases"/>
    <property type="match status" value="2"/>
</dbReference>
<evidence type="ECO:0000256" key="10">
    <source>
        <dbReference type="HAMAP-Rule" id="MF_02206"/>
    </source>
</evidence>
<dbReference type="GO" id="GO:0003677">
    <property type="term" value="F:DNA binding"/>
    <property type="evidence" value="ECO:0007669"/>
    <property type="project" value="InterPro"/>
</dbReference>
<sequence length="916" mass="105088">MNQNTTYAVVDIETTGTDPKVDRIIQIGCVLIRNGRLINRFATDINPGKKIPKQIQNLTHITNSRVQKAPYFEDVAFIIADLLADTVFVAHNIFFDYQFLNAELKRCGVLPLEIPGIDTVELAQIFLPEESSFRLSDLAESFGLQHDNPHQADSDAEVTAALLLYIEAIMRQLPLVTLKTISELATLTAMQTKDYIENIYQQQVKENPPLADDLEIVDGIALKKKAITLYEDSHYQKNYPQKKTQKEKLYQNKLSFRKEQARLMNLVYQHFAQTETKDLLIEAATGMGKTIGYLLPASFLATPEKPLVISTVSLLLQEQIIKKDIPLLNRFLDQKIQAVVVKSKRHYLDLARFKQTLLNPIPQKQYTLYQMTVLVWLTKTKTGDLGELNLINLNHLFFQDVAHHGVNYLSPKSPFYPYDFLKFLNSQMQESNCLIVNHAYLAQESLRKEPLLPESPYLIIDEAHHLPAICEKIAAESFNTFSFTKRVEQAVSEEGVFTRLDNWLTQESEGKRLVHLLQEELIALTDCYETLTDLLLTELSLDQEIVTAADFTNFDKKTLKCFKKIELFLQESSEIGALWQQFLAKRRLAWGVCAQIDFATLADLLNDLEKQRRIMQRFCHDFAPRYLHWVLRNERQSGLTFQVTDFKAAILPQTKWYPRFEKIIYIGGALKLTKDRNLFAKRLGIPAASLKIVPSPFDYEKQTEVIVPTKAAYIPQLSPNEYSHFLAENLTALLKDFNRPALVLFTSHEVLQKVYEKMHLSFLENGREILAQGIGGSRDKLLKRFSQSESGILFGTDSFWEGIDLPGEQLELVIVTRLPFENPKRPMVKARYDFLKSIGADPFQTESLPNAMLKLRQAYGRLIRSPEDQGILVVLDRRFVNTTYGKKLRQSIPKKVAIKEIPLLEMTEEITKFLKD</sequence>
<comment type="similarity">
    <text evidence="10 11">Belongs to the helicase family. DinG subfamily. Type 2 sub-subfamily.</text>
</comment>
<dbReference type="GO" id="GO:0016818">
    <property type="term" value="F:hydrolase activity, acting on acid anhydrides, in phosphorus-containing anhydrides"/>
    <property type="evidence" value="ECO:0007669"/>
    <property type="project" value="InterPro"/>
</dbReference>
<keyword evidence="4 10" id="KW-0540">Nuclease</keyword>
<dbReference type="InterPro" id="IPR006555">
    <property type="entry name" value="ATP-dep_Helicase_C"/>
</dbReference>
<dbReference type="FunFam" id="3.30.420.10:FF:000045">
    <property type="entry name" value="3'-5' exonuclease DinG"/>
    <property type="match status" value="1"/>
</dbReference>
<name>A0A1L8RAJ2_9ENTE</name>
<dbReference type="HAMAP" id="MF_02206">
    <property type="entry name" value="DinG_exonucl"/>
    <property type="match status" value="1"/>
</dbReference>
<organism evidence="13 14">
    <name type="scientific">Enterococcus canintestini</name>
    <dbReference type="NCBI Taxonomy" id="317010"/>
    <lineage>
        <taxon>Bacteria</taxon>
        <taxon>Bacillati</taxon>
        <taxon>Bacillota</taxon>
        <taxon>Bacilli</taxon>
        <taxon>Lactobacillales</taxon>
        <taxon>Enterococcaceae</taxon>
        <taxon>Enterococcus</taxon>
    </lineage>
</organism>
<dbReference type="GO" id="GO:0004386">
    <property type="term" value="F:helicase activity"/>
    <property type="evidence" value="ECO:0007669"/>
    <property type="project" value="InterPro"/>
</dbReference>
<evidence type="ECO:0000256" key="6">
    <source>
        <dbReference type="ARBA" id="ARBA00022801"/>
    </source>
</evidence>
<dbReference type="PANTHER" id="PTHR30231:SF41">
    <property type="entry name" value="DNA POLYMERASE III SUBUNIT EPSILON"/>
    <property type="match status" value="1"/>
</dbReference>
<comment type="function">
    <text evidence="10 11">3'-5' exonuclease.</text>
</comment>
<dbReference type="InterPro" id="IPR012337">
    <property type="entry name" value="RNaseH-like_sf"/>
</dbReference>
<dbReference type="PANTHER" id="PTHR30231">
    <property type="entry name" value="DNA POLYMERASE III SUBUNIT EPSILON"/>
    <property type="match status" value="1"/>
</dbReference>
<dbReference type="EMBL" id="JXKG01000001">
    <property type="protein sequence ID" value="OJG16778.1"/>
    <property type="molecule type" value="Genomic_DNA"/>
</dbReference>
<dbReference type="SMART" id="SM00491">
    <property type="entry name" value="HELICc2"/>
    <property type="match status" value="1"/>
</dbReference>
<dbReference type="InterPro" id="IPR006310">
    <property type="entry name" value="DinG"/>
</dbReference>
<evidence type="ECO:0000256" key="11">
    <source>
        <dbReference type="RuleBase" id="RU364106"/>
    </source>
</evidence>
<keyword evidence="1" id="KW-0808">Transferase</keyword>
<keyword evidence="9" id="KW-0239">DNA-directed DNA polymerase</keyword>
<dbReference type="InterPro" id="IPR036397">
    <property type="entry name" value="RNaseH_sf"/>
</dbReference>
<comment type="caution">
    <text evidence="13">The sequence shown here is derived from an EMBL/GenBank/DDBJ whole genome shotgun (WGS) entry which is preliminary data.</text>
</comment>
<evidence type="ECO:0000313" key="13">
    <source>
        <dbReference type="EMBL" id="OJG16778.1"/>
    </source>
</evidence>
<dbReference type="Pfam" id="PF00929">
    <property type="entry name" value="RNase_T"/>
    <property type="match status" value="1"/>
</dbReference>
<reference evidence="13 14" key="1">
    <citation type="submission" date="2014-12" db="EMBL/GenBank/DDBJ databases">
        <title>Draft genome sequences of 29 type strains of Enterococci.</title>
        <authorList>
            <person name="Zhong Z."/>
            <person name="Sun Z."/>
            <person name="Liu W."/>
            <person name="Zhang W."/>
            <person name="Zhang H."/>
        </authorList>
    </citation>
    <scope>NUCLEOTIDE SEQUENCE [LARGE SCALE GENOMIC DNA]</scope>
    <source>
        <strain evidence="13 14">DSM 21207</strain>
    </source>
</reference>
<feature type="short sequence motif" description="DEAH box" evidence="10">
    <location>
        <begin position="461"/>
        <end position="464"/>
    </location>
</feature>
<dbReference type="GO" id="GO:0045004">
    <property type="term" value="P:DNA replication proofreading"/>
    <property type="evidence" value="ECO:0007669"/>
    <property type="project" value="TreeGrafter"/>
</dbReference>
<dbReference type="Proteomes" id="UP000182835">
    <property type="component" value="Unassembled WGS sequence"/>
</dbReference>
<feature type="domain" description="Helicase ATP-binding" evidence="12">
    <location>
        <begin position="246"/>
        <end position="520"/>
    </location>
</feature>
<keyword evidence="5 10" id="KW-0547">Nucleotide-binding</keyword>
<protein>
    <recommendedName>
        <fullName evidence="10 11">3'-5' exonuclease DinG</fullName>
        <ecNumber evidence="10 11">3.1.-.-</ecNumber>
    </recommendedName>
</protein>